<gene>
    <name evidence="2" type="ORF">ENT17_08885</name>
</gene>
<accession>A0A7C4KZR0</accession>
<feature type="chain" id="PRO_5028196987" description="DUF2846 domain-containing protein" evidence="1">
    <location>
        <begin position="28"/>
        <end position="146"/>
    </location>
</feature>
<dbReference type="EMBL" id="DSXR01000090">
    <property type="protein sequence ID" value="HGS87719.1"/>
    <property type="molecule type" value="Genomic_DNA"/>
</dbReference>
<dbReference type="AlphaFoldDB" id="A0A7C4KZR0"/>
<evidence type="ECO:0000313" key="2">
    <source>
        <dbReference type="EMBL" id="HGS87719.1"/>
    </source>
</evidence>
<evidence type="ECO:0008006" key="3">
    <source>
        <dbReference type="Google" id="ProtNLM"/>
    </source>
</evidence>
<proteinExistence type="predicted"/>
<feature type="signal peptide" evidence="1">
    <location>
        <begin position="1"/>
        <end position="27"/>
    </location>
</feature>
<name>A0A7C4KZR0_9CHLR</name>
<protein>
    <recommendedName>
        <fullName evidence="3">DUF2846 domain-containing protein</fullName>
    </recommendedName>
</protein>
<organism evidence="2">
    <name type="scientific">Bellilinea caldifistulae</name>
    <dbReference type="NCBI Taxonomy" id="360411"/>
    <lineage>
        <taxon>Bacteria</taxon>
        <taxon>Bacillati</taxon>
        <taxon>Chloroflexota</taxon>
        <taxon>Anaerolineae</taxon>
        <taxon>Anaerolineales</taxon>
        <taxon>Anaerolineaceae</taxon>
        <taxon>Bellilinea</taxon>
    </lineage>
</organism>
<sequence length="146" mass="15875">MKPFAKIVSMIAVLALFFGFAISPVQAQTKGDQCETFFVNVSHGINGTRLGLSKELPVIAYVYKDGGLLAQIPLEFKDNFQAELPVGEYTIEVFSEELGVFIDSMKVGPVEIPGCVKVNLLARLGEKGEPTIRVLVRELASKAASR</sequence>
<reference evidence="2" key="1">
    <citation type="journal article" date="2020" name="mSystems">
        <title>Genome- and Community-Level Interaction Insights into Carbon Utilization and Element Cycling Functions of Hydrothermarchaeota in Hydrothermal Sediment.</title>
        <authorList>
            <person name="Zhou Z."/>
            <person name="Liu Y."/>
            <person name="Xu W."/>
            <person name="Pan J."/>
            <person name="Luo Z.H."/>
            <person name="Li M."/>
        </authorList>
    </citation>
    <scope>NUCLEOTIDE SEQUENCE [LARGE SCALE GENOMIC DNA]</scope>
    <source>
        <strain evidence="2">SpSt-556</strain>
    </source>
</reference>
<comment type="caution">
    <text evidence="2">The sequence shown here is derived from an EMBL/GenBank/DDBJ whole genome shotgun (WGS) entry which is preliminary data.</text>
</comment>
<evidence type="ECO:0000256" key="1">
    <source>
        <dbReference type="SAM" id="SignalP"/>
    </source>
</evidence>
<keyword evidence="1" id="KW-0732">Signal</keyword>